<keyword evidence="1" id="KW-1133">Transmembrane helix</keyword>
<dbReference type="Proteomes" id="UP000547973">
    <property type="component" value="Unassembled WGS sequence"/>
</dbReference>
<proteinExistence type="predicted"/>
<feature type="transmembrane region" description="Helical" evidence="1">
    <location>
        <begin position="408"/>
        <end position="431"/>
    </location>
</feature>
<protein>
    <recommendedName>
        <fullName evidence="4">DUF2029 domain-containing protein</fullName>
    </recommendedName>
</protein>
<feature type="transmembrane region" description="Helical" evidence="1">
    <location>
        <begin position="138"/>
        <end position="157"/>
    </location>
</feature>
<feature type="transmembrane region" description="Helical" evidence="1">
    <location>
        <begin position="212"/>
        <end position="236"/>
    </location>
</feature>
<organism evidence="2 3">
    <name type="scientific">Demequina lutea</name>
    <dbReference type="NCBI Taxonomy" id="431489"/>
    <lineage>
        <taxon>Bacteria</taxon>
        <taxon>Bacillati</taxon>
        <taxon>Actinomycetota</taxon>
        <taxon>Actinomycetes</taxon>
        <taxon>Micrococcales</taxon>
        <taxon>Demequinaceae</taxon>
        <taxon>Demequina</taxon>
    </lineage>
</organism>
<keyword evidence="1" id="KW-0812">Transmembrane</keyword>
<name>A0A7Z0CL69_9MICO</name>
<accession>A0A7Z0CL69</accession>
<dbReference type="OrthoDB" id="4669379at2"/>
<feature type="transmembrane region" description="Helical" evidence="1">
    <location>
        <begin position="443"/>
        <end position="467"/>
    </location>
</feature>
<evidence type="ECO:0000313" key="2">
    <source>
        <dbReference type="EMBL" id="NYI42450.1"/>
    </source>
</evidence>
<gene>
    <name evidence="2" type="ORF">BKA03_002569</name>
</gene>
<dbReference type="EMBL" id="JACBZO010000001">
    <property type="protein sequence ID" value="NYI42450.1"/>
    <property type="molecule type" value="Genomic_DNA"/>
</dbReference>
<feature type="transmembrane region" description="Helical" evidence="1">
    <location>
        <begin position="319"/>
        <end position="341"/>
    </location>
</feature>
<evidence type="ECO:0000256" key="1">
    <source>
        <dbReference type="SAM" id="Phobius"/>
    </source>
</evidence>
<keyword evidence="1" id="KW-0472">Membrane</keyword>
<feature type="transmembrane region" description="Helical" evidence="1">
    <location>
        <begin position="164"/>
        <end position="182"/>
    </location>
</feature>
<feature type="transmembrane region" description="Helical" evidence="1">
    <location>
        <begin position="242"/>
        <end position="261"/>
    </location>
</feature>
<sequence length="500" mass="52339">MPLRTTMVRSATNALARSRRAASTLTSSVRAGYSPSALLIAAVLIGGALFLGTSVVASYQGVDVVSSLSFIPQDDHCPDGDPNTSGVGTHCFSDYYQVVEFVHSENPWSDHKSNYSASGMLPNVITSWIGDVAGSPRAGLMSFLLLLTAALVTPAVWASRGKSLTPRLVALGAFGLLTVPALSALDRGNSAALAVPALLAFLVAIRRGKFAGAVVAITAASLIRPQFLILIAVLWALRKWRLSVVALLSVGLTNLFAYAAWPRAFPQTLVDSVIAVVHYGRQYSMAADYPPNVSLGKGVYELDRLLLGFGGEPLGGLGIAHYGGIAAFIVATIVILLVIALGRELPVLLSASLVLMSATLFPGATWSYSLSSCLAIAAVLLRDPLDASPDRDRWRGALDGVAKTRMQAAAIGLFVLATAASLTRILLPHILTLDPTQYPGGQVIASTTASLAPMLWILASAVVIVAWGRGHLTETIPLGNLDANAYGEPATEVQAATHAP</sequence>
<comment type="caution">
    <text evidence="2">The sequence shown here is derived from an EMBL/GenBank/DDBJ whole genome shotgun (WGS) entry which is preliminary data.</text>
</comment>
<reference evidence="2 3" key="1">
    <citation type="submission" date="2020-07" db="EMBL/GenBank/DDBJ databases">
        <title>Sequencing the genomes of 1000 actinobacteria strains.</title>
        <authorList>
            <person name="Klenk H.-P."/>
        </authorList>
    </citation>
    <scope>NUCLEOTIDE SEQUENCE [LARGE SCALE GENOMIC DNA]</scope>
    <source>
        <strain evidence="2 3">DSM 19970</strain>
    </source>
</reference>
<feature type="transmembrane region" description="Helical" evidence="1">
    <location>
        <begin position="37"/>
        <end position="59"/>
    </location>
</feature>
<dbReference type="AlphaFoldDB" id="A0A7Z0CL69"/>
<evidence type="ECO:0008006" key="4">
    <source>
        <dbReference type="Google" id="ProtNLM"/>
    </source>
</evidence>
<dbReference type="RefSeq" id="WP_062074272.1">
    <property type="nucleotide sequence ID" value="NZ_BBRC01000002.1"/>
</dbReference>
<evidence type="ECO:0000313" key="3">
    <source>
        <dbReference type="Proteomes" id="UP000547973"/>
    </source>
</evidence>
<keyword evidence="3" id="KW-1185">Reference proteome</keyword>